<gene>
    <name evidence="6" type="primary">LOC115957012</name>
</gene>
<keyword evidence="4" id="KW-0732">Signal</keyword>
<dbReference type="SUPFAM" id="SSF49503">
    <property type="entry name" value="Cupredoxins"/>
    <property type="match status" value="2"/>
</dbReference>
<reference evidence="7" key="1">
    <citation type="journal article" date="2016" name="G3 (Bethesda)">
        <title>First Draft Assembly and Annotation of the Genome of a California Endemic Oak Quercus lobata Nee (Fagaceae).</title>
        <authorList>
            <person name="Sork V.L."/>
            <person name="Fitz-Gibbon S.T."/>
            <person name="Puiu D."/>
            <person name="Crepeau M."/>
            <person name="Gugger P.F."/>
            <person name="Sherman R."/>
            <person name="Stevens K."/>
            <person name="Langley C.H."/>
            <person name="Pellegrini M."/>
            <person name="Salzberg S.L."/>
        </authorList>
    </citation>
    <scope>NUCLEOTIDE SEQUENCE [LARGE SCALE GENOMIC DNA]</scope>
    <source>
        <strain evidence="7">cv. SW786</strain>
    </source>
</reference>
<evidence type="ECO:0000256" key="1">
    <source>
        <dbReference type="ARBA" id="ARBA00023157"/>
    </source>
</evidence>
<dbReference type="PROSITE" id="PS51485">
    <property type="entry name" value="PHYTOCYANIN"/>
    <property type="match status" value="2"/>
</dbReference>
<dbReference type="Gramene" id="QL02p089080:mrna">
    <property type="protein sequence ID" value="QL02p089080:mrna"/>
    <property type="gene ID" value="QL02p089080"/>
</dbReference>
<dbReference type="Pfam" id="PF02298">
    <property type="entry name" value="Cu_bind_like"/>
    <property type="match status" value="2"/>
</dbReference>
<dbReference type="OrthoDB" id="5421909at2759"/>
<dbReference type="InterPro" id="IPR003245">
    <property type="entry name" value="Phytocyanin_dom"/>
</dbReference>
<dbReference type="GO" id="GO:0005886">
    <property type="term" value="C:plasma membrane"/>
    <property type="evidence" value="ECO:0007669"/>
    <property type="project" value="TreeGrafter"/>
</dbReference>
<keyword evidence="2" id="KW-0325">Glycoprotein</keyword>
<dbReference type="PANTHER" id="PTHR33021">
    <property type="entry name" value="BLUE COPPER PROTEIN"/>
    <property type="match status" value="1"/>
</dbReference>
<dbReference type="PANTHER" id="PTHR33021:SF325">
    <property type="entry name" value="PHYTOCYANIN DOMAIN-CONTAINING PROTEIN"/>
    <property type="match status" value="1"/>
</dbReference>
<proteinExistence type="predicted"/>
<protein>
    <recommendedName>
        <fullName evidence="5">Phytocyanin domain-containing protein</fullName>
    </recommendedName>
</protein>
<reference evidence="6" key="2">
    <citation type="submission" date="2021-01" db="UniProtKB">
        <authorList>
            <consortium name="EnsemblPlants"/>
        </authorList>
    </citation>
    <scope>IDENTIFICATION</scope>
</reference>
<evidence type="ECO:0000259" key="5">
    <source>
        <dbReference type="PROSITE" id="PS51485"/>
    </source>
</evidence>
<dbReference type="AlphaFoldDB" id="A0A7N2L1N9"/>
<organism evidence="6 7">
    <name type="scientific">Quercus lobata</name>
    <name type="common">Valley oak</name>
    <dbReference type="NCBI Taxonomy" id="97700"/>
    <lineage>
        <taxon>Eukaryota</taxon>
        <taxon>Viridiplantae</taxon>
        <taxon>Streptophyta</taxon>
        <taxon>Embryophyta</taxon>
        <taxon>Tracheophyta</taxon>
        <taxon>Spermatophyta</taxon>
        <taxon>Magnoliopsida</taxon>
        <taxon>eudicotyledons</taxon>
        <taxon>Gunneridae</taxon>
        <taxon>Pentapetalae</taxon>
        <taxon>rosids</taxon>
        <taxon>fabids</taxon>
        <taxon>Fagales</taxon>
        <taxon>Fagaceae</taxon>
        <taxon>Quercus</taxon>
    </lineage>
</organism>
<dbReference type="Gene3D" id="2.60.40.420">
    <property type="entry name" value="Cupredoxins - blue copper proteins"/>
    <property type="match status" value="2"/>
</dbReference>
<name>A0A7N2L1N9_QUELO</name>
<feature type="domain" description="Phytocyanin" evidence="5">
    <location>
        <begin position="25"/>
        <end position="129"/>
    </location>
</feature>
<keyword evidence="7" id="KW-1185">Reference proteome</keyword>
<dbReference type="FunFam" id="2.60.40.420:FF:000034">
    <property type="entry name" value="Cupredoxin superfamily protein"/>
    <property type="match status" value="2"/>
</dbReference>
<dbReference type="KEGG" id="qlo:115957012"/>
<evidence type="ECO:0000256" key="2">
    <source>
        <dbReference type="ARBA" id="ARBA00023180"/>
    </source>
</evidence>
<dbReference type="Proteomes" id="UP000594261">
    <property type="component" value="Chromosome 2"/>
</dbReference>
<keyword evidence="1" id="KW-1015">Disulfide bond</keyword>
<feature type="chain" id="PRO_5029790916" description="Phytocyanin domain-containing protein" evidence="4">
    <location>
        <begin position="24"/>
        <end position="300"/>
    </location>
</feature>
<dbReference type="GeneID" id="115957012"/>
<dbReference type="InterPro" id="IPR008972">
    <property type="entry name" value="Cupredoxin"/>
</dbReference>
<evidence type="ECO:0000313" key="7">
    <source>
        <dbReference type="Proteomes" id="UP000594261"/>
    </source>
</evidence>
<dbReference type="OMA" id="TWAYGKT"/>
<feature type="domain" description="Phytocyanin" evidence="5">
    <location>
        <begin position="144"/>
        <end position="247"/>
    </location>
</feature>
<dbReference type="InterPro" id="IPR039391">
    <property type="entry name" value="Phytocyanin-like"/>
</dbReference>
<evidence type="ECO:0000313" key="6">
    <source>
        <dbReference type="EnsemblPlants" id="QL02p089080:mrna"/>
    </source>
</evidence>
<sequence>MAKIIRLAILAVALFAFLQTTVAVTTHVVGDSTGWTVPPNNDLTFYAVWAAKQTFILGDILLFNFTTGQEDVARVTKEAFLICNSTNPISLITAGPANYSLNSTGEYYFIGTLNNNCAQGQRLAINVTTSPGPTASPVPRAIPENYTVGGNMGWIIPPLGEIAYITWAYNKTYIVGDTLVFNFLNGSDDVASVTKEAYNSCNLSTSLALYNNSPAYITLKTTGEYFFTSTYQYHCALGQKLAINVTGSGTAYPPSSSANSPSGSHGPTASPPSGSTSAAPSRISGGYLFGLLTIAMVVFY</sequence>
<dbReference type="RefSeq" id="XP_030931120.1">
    <property type="nucleotide sequence ID" value="XM_031075260.1"/>
</dbReference>
<dbReference type="InParanoid" id="A0A7N2L1N9"/>
<dbReference type="EnsemblPlants" id="QL02p089080:mrna">
    <property type="protein sequence ID" value="QL02p089080:mrna"/>
    <property type="gene ID" value="QL02p089080"/>
</dbReference>
<accession>A0A7N2L1N9</accession>
<feature type="region of interest" description="Disordered" evidence="3">
    <location>
        <begin position="253"/>
        <end position="277"/>
    </location>
</feature>
<feature type="signal peptide" evidence="4">
    <location>
        <begin position="1"/>
        <end position="23"/>
    </location>
</feature>
<dbReference type="GO" id="GO:0009055">
    <property type="term" value="F:electron transfer activity"/>
    <property type="evidence" value="ECO:0007669"/>
    <property type="project" value="InterPro"/>
</dbReference>
<evidence type="ECO:0000256" key="4">
    <source>
        <dbReference type="SAM" id="SignalP"/>
    </source>
</evidence>
<evidence type="ECO:0000256" key="3">
    <source>
        <dbReference type="SAM" id="MobiDB-lite"/>
    </source>
</evidence>